<geneLocation type="plasmid" evidence="2">
    <name>pZMX101</name>
</geneLocation>
<feature type="compositionally biased region" description="Acidic residues" evidence="1">
    <location>
        <begin position="79"/>
        <end position="96"/>
    </location>
</feature>
<sequence>MATAEHADRPPAGPDPAHCRGAKDYALQRLESADSPLSPAGLADEYDCGGSHMRSVLSELAQQGEVDRVAQGQYVATEAEAETDNSTDAGDADEPNDSLPKNDQDDMMSTAEAYEEQYSGVSDASDGEDAGDDAGSAVEVVDAGDPDDDPDGDAVSAPSPSLPMDPKTLGMLLGAALVLWLAYRALSGDGDGSGGSDGSDDSGAVEELEEEAEDMAGGLTG</sequence>
<evidence type="ECO:0000256" key="1">
    <source>
        <dbReference type="SAM" id="MobiDB-lite"/>
    </source>
</evidence>
<keyword evidence="2" id="KW-0614">Plasmid</keyword>
<feature type="region of interest" description="Disordered" evidence="1">
    <location>
        <begin position="186"/>
        <end position="221"/>
    </location>
</feature>
<reference evidence="2" key="1">
    <citation type="journal article" date="2007" name="FEMS Microbiol. Lett.">
        <title>Genetic analysis of a novel plasmid pZMX101 from Halorubrum saccharovorum: determination of the minimal replicon and comparison with the related haloarchaeal plasmid pSCM201.</title>
        <authorList>
            <person name="Zhou L."/>
            <person name="Zhou M."/>
            <person name="Sun C."/>
            <person name="Xiang H."/>
            <person name="Tan H."/>
        </authorList>
    </citation>
    <scope>NUCLEOTIDE SEQUENCE</scope>
    <source>
        <plasmid evidence="2">pZMX101</plasmid>
    </source>
</reference>
<dbReference type="AlphaFoldDB" id="Q8J303"/>
<accession>Q8J303</accession>
<feature type="compositionally biased region" description="Acidic residues" evidence="1">
    <location>
        <begin position="198"/>
        <end position="214"/>
    </location>
</feature>
<feature type="region of interest" description="Disordered" evidence="1">
    <location>
        <begin position="62"/>
        <end position="166"/>
    </location>
</feature>
<protein>
    <submittedName>
        <fullName evidence="2">OrfG</fullName>
    </submittedName>
</protein>
<name>Q8J303_9EURY</name>
<feature type="region of interest" description="Disordered" evidence="1">
    <location>
        <begin position="1"/>
        <end position="20"/>
    </location>
</feature>
<proteinExistence type="predicted"/>
<dbReference type="EMBL" id="AF389188">
    <property type="protein sequence ID" value="AAO15419.1"/>
    <property type="molecule type" value="Genomic_DNA"/>
</dbReference>
<evidence type="ECO:0000313" key="2">
    <source>
        <dbReference type="EMBL" id="AAO15419.1"/>
    </source>
</evidence>
<feature type="compositionally biased region" description="Acidic residues" evidence="1">
    <location>
        <begin position="142"/>
        <end position="152"/>
    </location>
</feature>
<organism evidence="2">
    <name type="scientific">Halorubrum saccharovorum</name>
    <dbReference type="NCBI Taxonomy" id="2248"/>
    <lineage>
        <taxon>Archaea</taxon>
        <taxon>Methanobacteriati</taxon>
        <taxon>Methanobacteriota</taxon>
        <taxon>Stenosarchaea group</taxon>
        <taxon>Halobacteria</taxon>
        <taxon>Halobacteriales</taxon>
        <taxon>Haloferacaceae</taxon>
        <taxon>Halorubrum</taxon>
    </lineage>
</organism>
<feature type="region of interest" description="Disordered" evidence="1">
    <location>
        <begin position="30"/>
        <end position="50"/>
    </location>
</feature>